<accession>A0AAP4BCA4</accession>
<reference evidence="2 3" key="1">
    <citation type="submission" date="2023-05" db="EMBL/GenBank/DDBJ databases">
        <title>[ruminococcus] sp. nov., isolated from a pig farm feces dump.</title>
        <authorList>
            <person name="Chang Y.-H."/>
        </authorList>
    </citation>
    <scope>NUCLEOTIDE SEQUENCE [LARGE SCALE GENOMIC DNA]</scope>
    <source>
        <strain evidence="2 3">YH-rum2234</strain>
    </source>
</reference>
<comment type="caution">
    <text evidence="2">The sequence shown here is derived from an EMBL/GenBank/DDBJ whole genome shotgun (WGS) entry which is preliminary data.</text>
</comment>
<keyword evidence="3" id="KW-1185">Reference proteome</keyword>
<feature type="chain" id="PRO_5042912009" evidence="1">
    <location>
        <begin position="27"/>
        <end position="235"/>
    </location>
</feature>
<dbReference type="EMBL" id="JASGBQ010000011">
    <property type="protein sequence ID" value="MDI9242328.1"/>
    <property type="molecule type" value="Genomic_DNA"/>
</dbReference>
<gene>
    <name evidence="2" type="ORF">QJ036_07570</name>
</gene>
<name>A0AAP4BCA4_9FIRM</name>
<protein>
    <submittedName>
        <fullName evidence="2">Uncharacterized protein</fullName>
    </submittedName>
</protein>
<dbReference type="RefSeq" id="WP_283230778.1">
    <property type="nucleotide sequence ID" value="NZ_JASGBQ010000011.1"/>
</dbReference>
<keyword evidence="1" id="KW-0732">Signal</keyword>
<sequence>MLKRLSGLFLAICIMCVFSCTAFAHAAESSVNTSEEIPYEAKFNRSSLLNAVCEEKGNGEFLFTKQSDLLNSDDEFVVEVTKVKTLDSEAYSAWKAVSDAKAGVNQSLVGSAYDTSGWVLMSSTLYFTKEVSGTITFITANKATYSYDRGQPTIVVNSIKSVLSCASLAQSGQVKSSNTVFGSNTTYTITAPSSWTKVNIQSPGAMIGSYLEMSFTRGGSSWSSKLSNEYVNNLQ</sequence>
<organism evidence="2 3">
    <name type="scientific">Fusibacillus kribbianus</name>
    <dbReference type="NCBI Taxonomy" id="3044208"/>
    <lineage>
        <taxon>Bacteria</taxon>
        <taxon>Bacillati</taxon>
        <taxon>Bacillota</taxon>
        <taxon>Clostridia</taxon>
        <taxon>Lachnospirales</taxon>
        <taxon>Lachnospiraceae</taxon>
        <taxon>Fusibacillus</taxon>
    </lineage>
</organism>
<proteinExistence type="predicted"/>
<feature type="signal peptide" evidence="1">
    <location>
        <begin position="1"/>
        <end position="26"/>
    </location>
</feature>
<dbReference type="Proteomes" id="UP001300383">
    <property type="component" value="Unassembled WGS sequence"/>
</dbReference>
<evidence type="ECO:0000313" key="3">
    <source>
        <dbReference type="Proteomes" id="UP001300383"/>
    </source>
</evidence>
<evidence type="ECO:0000313" key="2">
    <source>
        <dbReference type="EMBL" id="MDI9242328.1"/>
    </source>
</evidence>
<evidence type="ECO:0000256" key="1">
    <source>
        <dbReference type="SAM" id="SignalP"/>
    </source>
</evidence>
<dbReference type="AlphaFoldDB" id="A0AAP4BCA4"/>